<organism evidence="1 2">
    <name type="scientific">Chryseobacterium flavum</name>
    <dbReference type="NCBI Taxonomy" id="415851"/>
    <lineage>
        <taxon>Bacteria</taxon>
        <taxon>Pseudomonadati</taxon>
        <taxon>Bacteroidota</taxon>
        <taxon>Flavobacteriia</taxon>
        <taxon>Flavobacteriales</taxon>
        <taxon>Weeksellaceae</taxon>
        <taxon>Chryseobacterium group</taxon>
        <taxon>Chryseobacterium</taxon>
    </lineage>
</organism>
<protein>
    <submittedName>
        <fullName evidence="1">Uncharacterized protein</fullName>
    </submittedName>
</protein>
<comment type="caution">
    <text evidence="1">The sequence shown here is derived from an EMBL/GenBank/DDBJ whole genome shotgun (WGS) entry which is preliminary data.</text>
</comment>
<name>A0A3D9CPE7_9FLAO</name>
<proteinExistence type="predicted"/>
<dbReference type="RefSeq" id="WP_115958518.1">
    <property type="nucleotide sequence ID" value="NZ_CBCRVL010000003.1"/>
</dbReference>
<evidence type="ECO:0000313" key="1">
    <source>
        <dbReference type="EMBL" id="REC67569.1"/>
    </source>
</evidence>
<dbReference type="OrthoDB" id="9869787at2"/>
<reference evidence="1 2" key="1">
    <citation type="journal article" date="2007" name="Int. J. Syst. Evol. Microbiol.">
        <title>Chryseobacterium flavum sp. nov., isolated from polluted soil.</title>
        <authorList>
            <person name="Zhou Y."/>
            <person name="Dong J."/>
            <person name="Wang X."/>
            <person name="Huang X."/>
            <person name="Zhang K.Y."/>
            <person name="Zhang Y.Q."/>
            <person name="Guo Y.F."/>
            <person name="Lai R."/>
            <person name="Li W.J."/>
        </authorList>
    </citation>
    <scope>NUCLEOTIDE SEQUENCE [LARGE SCALE GENOMIC DNA]</scope>
    <source>
        <strain evidence="1 2">KCTC 12877</strain>
    </source>
</reference>
<sequence>MKKLSMIVFITISAMSLAQKEKSNELTGLKGNYEQNFFIDGAKLKTADKKDVDKIKNVISDFSKQIVFCGFLKGYGNTYNITVTATGNGCFTWVFSRNGKVTSMQSVQAWSGQSYNGYSTNGDTVGISCECLF</sequence>
<dbReference type="Proteomes" id="UP000256769">
    <property type="component" value="Unassembled WGS sequence"/>
</dbReference>
<accession>A0A3D9CPE7</accession>
<dbReference type="AlphaFoldDB" id="A0A3D9CPE7"/>
<evidence type="ECO:0000313" key="2">
    <source>
        <dbReference type="Proteomes" id="UP000256769"/>
    </source>
</evidence>
<keyword evidence="2" id="KW-1185">Reference proteome</keyword>
<dbReference type="EMBL" id="QNUE01000005">
    <property type="protein sequence ID" value="REC67569.1"/>
    <property type="molecule type" value="Genomic_DNA"/>
</dbReference>
<gene>
    <name evidence="1" type="ORF">DRF59_07990</name>
</gene>